<organism evidence="11 12">
    <name type="scientific">Tranquillimonas rosea</name>
    <dbReference type="NCBI Taxonomy" id="641238"/>
    <lineage>
        <taxon>Bacteria</taxon>
        <taxon>Pseudomonadati</taxon>
        <taxon>Pseudomonadota</taxon>
        <taxon>Alphaproteobacteria</taxon>
        <taxon>Rhodobacterales</taxon>
        <taxon>Roseobacteraceae</taxon>
        <taxon>Tranquillimonas</taxon>
    </lineage>
</organism>
<evidence type="ECO:0000313" key="11">
    <source>
        <dbReference type="EMBL" id="SES34040.1"/>
    </source>
</evidence>
<dbReference type="EMBL" id="FOGU01000011">
    <property type="protein sequence ID" value="SES34040.1"/>
    <property type="molecule type" value="Genomic_DNA"/>
</dbReference>
<keyword evidence="2 9" id="KW-0813">Transport</keyword>
<protein>
    <recommendedName>
        <fullName evidence="9">TRAP transporter small permease protein</fullName>
    </recommendedName>
</protein>
<dbReference type="Proteomes" id="UP000198885">
    <property type="component" value="Unassembled WGS sequence"/>
</dbReference>
<dbReference type="OrthoDB" id="4250245at2"/>
<evidence type="ECO:0000256" key="6">
    <source>
        <dbReference type="ARBA" id="ARBA00022989"/>
    </source>
</evidence>
<sequence>MIDRYLRFCRMLDIAARGLCSVAALALAATVLLIVVLRYGFGVGYIELQDAASYAFAALAIFSIPVCLAHQGHVRVEVISEKLGERYRRGSDIVALVLFLIPVFGLLIWAYWPDLAYSWSIREASVETGGLGGLFLLKTALPLAAALTILQGIAAVLARRPL</sequence>
<accession>A0A1H9WJI5</accession>
<comment type="subunit">
    <text evidence="9">The complex comprises the extracytoplasmic solute receptor protein and the two transmembrane proteins.</text>
</comment>
<keyword evidence="12" id="KW-1185">Reference proteome</keyword>
<evidence type="ECO:0000256" key="3">
    <source>
        <dbReference type="ARBA" id="ARBA00022475"/>
    </source>
</evidence>
<dbReference type="GO" id="GO:0022857">
    <property type="term" value="F:transmembrane transporter activity"/>
    <property type="evidence" value="ECO:0007669"/>
    <property type="project" value="UniProtKB-UniRule"/>
</dbReference>
<feature type="transmembrane region" description="Helical" evidence="9">
    <location>
        <begin position="53"/>
        <end position="72"/>
    </location>
</feature>
<keyword evidence="4 9" id="KW-0997">Cell inner membrane</keyword>
<dbReference type="RefSeq" id="WP_092695639.1">
    <property type="nucleotide sequence ID" value="NZ_FOGU01000011.1"/>
</dbReference>
<dbReference type="InterPro" id="IPR007387">
    <property type="entry name" value="TRAP_DctQ"/>
</dbReference>
<reference evidence="11 12" key="1">
    <citation type="submission" date="2016-10" db="EMBL/GenBank/DDBJ databases">
        <authorList>
            <person name="de Groot N.N."/>
        </authorList>
    </citation>
    <scope>NUCLEOTIDE SEQUENCE [LARGE SCALE GENOMIC DNA]</scope>
    <source>
        <strain evidence="11 12">DSM 23042</strain>
    </source>
</reference>
<evidence type="ECO:0000256" key="8">
    <source>
        <dbReference type="ARBA" id="ARBA00038436"/>
    </source>
</evidence>
<dbReference type="GO" id="GO:0005886">
    <property type="term" value="C:plasma membrane"/>
    <property type="evidence" value="ECO:0007669"/>
    <property type="project" value="UniProtKB-SubCell"/>
</dbReference>
<evidence type="ECO:0000259" key="10">
    <source>
        <dbReference type="Pfam" id="PF04290"/>
    </source>
</evidence>
<feature type="domain" description="Tripartite ATP-independent periplasmic transporters DctQ component" evidence="10">
    <location>
        <begin position="28"/>
        <end position="157"/>
    </location>
</feature>
<dbReference type="PANTHER" id="PTHR35011:SF4">
    <property type="entry name" value="SLL1102 PROTEIN"/>
    <property type="match status" value="1"/>
</dbReference>
<keyword evidence="5 9" id="KW-0812">Transmembrane</keyword>
<comment type="subcellular location">
    <subcellularLocation>
        <location evidence="1 9">Cell inner membrane</location>
        <topology evidence="1 9">Multi-pass membrane protein</topology>
    </subcellularLocation>
</comment>
<evidence type="ECO:0000256" key="5">
    <source>
        <dbReference type="ARBA" id="ARBA00022692"/>
    </source>
</evidence>
<evidence type="ECO:0000313" key="12">
    <source>
        <dbReference type="Proteomes" id="UP000198885"/>
    </source>
</evidence>
<evidence type="ECO:0000256" key="7">
    <source>
        <dbReference type="ARBA" id="ARBA00023136"/>
    </source>
</evidence>
<evidence type="ECO:0000256" key="9">
    <source>
        <dbReference type="RuleBase" id="RU369079"/>
    </source>
</evidence>
<evidence type="ECO:0000256" key="4">
    <source>
        <dbReference type="ARBA" id="ARBA00022519"/>
    </source>
</evidence>
<dbReference type="PANTHER" id="PTHR35011">
    <property type="entry name" value="2,3-DIKETO-L-GULONATE TRAP TRANSPORTER SMALL PERMEASE PROTEIN YIAM"/>
    <property type="match status" value="1"/>
</dbReference>
<gene>
    <name evidence="11" type="ORF">SAMN04490244_11146</name>
</gene>
<proteinExistence type="inferred from homology"/>
<keyword evidence="7 9" id="KW-0472">Membrane</keyword>
<feature type="transmembrane region" description="Helical" evidence="9">
    <location>
        <begin position="93"/>
        <end position="112"/>
    </location>
</feature>
<dbReference type="Pfam" id="PF04290">
    <property type="entry name" value="DctQ"/>
    <property type="match status" value="1"/>
</dbReference>
<feature type="transmembrane region" description="Helical" evidence="9">
    <location>
        <begin position="132"/>
        <end position="158"/>
    </location>
</feature>
<comment type="function">
    <text evidence="9">Part of the tripartite ATP-independent periplasmic (TRAP) transport system.</text>
</comment>
<name>A0A1H9WJI5_9RHOB</name>
<evidence type="ECO:0000256" key="2">
    <source>
        <dbReference type="ARBA" id="ARBA00022448"/>
    </source>
</evidence>
<dbReference type="STRING" id="641238.SAMN04490244_11146"/>
<feature type="transmembrane region" description="Helical" evidence="9">
    <location>
        <begin position="21"/>
        <end position="41"/>
    </location>
</feature>
<keyword evidence="3" id="KW-1003">Cell membrane</keyword>
<keyword evidence="6 9" id="KW-1133">Transmembrane helix</keyword>
<dbReference type="AlphaFoldDB" id="A0A1H9WJI5"/>
<dbReference type="InterPro" id="IPR055348">
    <property type="entry name" value="DctQ"/>
</dbReference>
<evidence type="ECO:0000256" key="1">
    <source>
        <dbReference type="ARBA" id="ARBA00004429"/>
    </source>
</evidence>
<comment type="similarity">
    <text evidence="8 9">Belongs to the TRAP transporter small permease family.</text>
</comment>